<dbReference type="UniPathway" id="UPA00619">
    <property type="reaction ID" value="UER00676"/>
</dbReference>
<feature type="binding site" evidence="7">
    <location>
        <position position="136"/>
    </location>
    <ligand>
        <name>Zn(2+)</name>
        <dbReference type="ChEBI" id="CHEBI:29105"/>
        <label>1</label>
    </ligand>
</feature>
<keyword evidence="6 7" id="KW-0862">Zinc</keyword>
<evidence type="ECO:0000256" key="2">
    <source>
        <dbReference type="ARBA" id="ARBA00004963"/>
    </source>
</evidence>
<dbReference type="STRING" id="1219383.SAMN05421733_102253"/>
<dbReference type="PANTHER" id="PTHR43705">
    <property type="entry name" value="HYDROXYACYLGLUTATHIONE HYDROLASE"/>
    <property type="match status" value="1"/>
</dbReference>
<gene>
    <name evidence="7" type="primary">gloB</name>
    <name evidence="9" type="ORF">SAMN05421733_102253</name>
</gene>
<comment type="function">
    <text evidence="7">Thiolesterase that catalyzes the hydrolysis of S-D-lactoyl-glutathione to form glutathione and D-lactic acid.</text>
</comment>
<dbReference type="SUPFAM" id="SSF56281">
    <property type="entry name" value="Metallo-hydrolase/oxidoreductase"/>
    <property type="match status" value="1"/>
</dbReference>
<evidence type="ECO:0000313" key="9">
    <source>
        <dbReference type="EMBL" id="SDB85652.1"/>
    </source>
</evidence>
<dbReference type="AlphaFoldDB" id="A0A1G6GUF6"/>
<dbReference type="RefSeq" id="WP_092746931.1">
    <property type="nucleotide sequence ID" value="NZ_FMYL01000002.1"/>
</dbReference>
<dbReference type="InterPro" id="IPR032282">
    <property type="entry name" value="HAGH_C"/>
</dbReference>
<comment type="cofactor">
    <cofactor evidence="7">
        <name>Zn(2+)</name>
        <dbReference type="ChEBI" id="CHEBI:29105"/>
    </cofactor>
    <text evidence="7">Binds 2 Zn(2+) ions per subunit.</text>
</comment>
<evidence type="ECO:0000256" key="6">
    <source>
        <dbReference type="ARBA" id="ARBA00022833"/>
    </source>
</evidence>
<dbReference type="PIRSF" id="PIRSF005457">
    <property type="entry name" value="Glx"/>
    <property type="match status" value="1"/>
</dbReference>
<dbReference type="CDD" id="cd07723">
    <property type="entry name" value="hydroxyacylglutathione_hydrolase_MBL-fold"/>
    <property type="match status" value="1"/>
</dbReference>
<feature type="binding site" evidence="7">
    <location>
        <position position="117"/>
    </location>
    <ligand>
        <name>Zn(2+)</name>
        <dbReference type="ChEBI" id="CHEBI:29105"/>
        <label>1</label>
    </ligand>
</feature>
<proteinExistence type="inferred from homology"/>
<dbReference type="InterPro" id="IPR050110">
    <property type="entry name" value="Glyoxalase_II_hydrolase"/>
</dbReference>
<dbReference type="EMBL" id="FMYL01000002">
    <property type="protein sequence ID" value="SDB85652.1"/>
    <property type="molecule type" value="Genomic_DNA"/>
</dbReference>
<feature type="binding site" evidence="7">
    <location>
        <position position="63"/>
    </location>
    <ligand>
        <name>Zn(2+)</name>
        <dbReference type="ChEBI" id="CHEBI:29105"/>
        <label>2</label>
    </ligand>
</feature>
<dbReference type="NCBIfam" id="TIGR03413">
    <property type="entry name" value="GSH_gloB"/>
    <property type="match status" value="1"/>
</dbReference>
<dbReference type="OrthoDB" id="9802248at2"/>
<comment type="pathway">
    <text evidence="2 7">Secondary metabolite metabolism; methylglyoxal degradation; (R)-lactate from methylglyoxal: step 2/2.</text>
</comment>
<dbReference type="SMART" id="SM00849">
    <property type="entry name" value="Lactamase_B"/>
    <property type="match status" value="1"/>
</dbReference>
<dbReference type="Gene3D" id="3.60.15.10">
    <property type="entry name" value="Ribonuclease Z/Hydroxyacylglutathione hydrolase-like"/>
    <property type="match status" value="1"/>
</dbReference>
<feature type="binding site" evidence="7">
    <location>
        <position position="61"/>
    </location>
    <ligand>
        <name>Zn(2+)</name>
        <dbReference type="ChEBI" id="CHEBI:29105"/>
        <label>1</label>
    </ligand>
</feature>
<dbReference type="InterPro" id="IPR001279">
    <property type="entry name" value="Metallo-B-lactamas"/>
</dbReference>
<accession>A0A1G6GUF6</accession>
<keyword evidence="10" id="KW-1185">Reference proteome</keyword>
<comment type="subunit">
    <text evidence="7">Monomer.</text>
</comment>
<dbReference type="InterPro" id="IPR017782">
    <property type="entry name" value="Hydroxyacylglutathione_Hdrlase"/>
</dbReference>
<dbReference type="Proteomes" id="UP000242501">
    <property type="component" value="Unassembled WGS sequence"/>
</dbReference>
<feature type="binding site" evidence="7">
    <location>
        <position position="64"/>
    </location>
    <ligand>
        <name>Zn(2+)</name>
        <dbReference type="ChEBI" id="CHEBI:29105"/>
        <label>2</label>
    </ligand>
</feature>
<evidence type="ECO:0000256" key="3">
    <source>
        <dbReference type="ARBA" id="ARBA00006759"/>
    </source>
</evidence>
<evidence type="ECO:0000313" key="10">
    <source>
        <dbReference type="Proteomes" id="UP000242501"/>
    </source>
</evidence>
<feature type="binding site" evidence="7">
    <location>
        <position position="59"/>
    </location>
    <ligand>
        <name>Zn(2+)</name>
        <dbReference type="ChEBI" id="CHEBI:29105"/>
        <label>1</label>
    </ligand>
</feature>
<comment type="catalytic activity">
    <reaction evidence="1 7">
        <text>an S-(2-hydroxyacyl)glutathione + H2O = a 2-hydroxy carboxylate + glutathione + H(+)</text>
        <dbReference type="Rhea" id="RHEA:21864"/>
        <dbReference type="ChEBI" id="CHEBI:15377"/>
        <dbReference type="ChEBI" id="CHEBI:15378"/>
        <dbReference type="ChEBI" id="CHEBI:57925"/>
        <dbReference type="ChEBI" id="CHEBI:58896"/>
        <dbReference type="ChEBI" id="CHEBI:71261"/>
        <dbReference type="EC" id="3.1.2.6"/>
    </reaction>
</comment>
<dbReference type="EC" id="3.1.2.6" evidence="7"/>
<protein>
    <recommendedName>
        <fullName evidence="7">Hydroxyacylglutathione hydrolase</fullName>
        <ecNumber evidence="7">3.1.2.6</ecNumber>
    </recommendedName>
    <alternativeName>
        <fullName evidence="7">Glyoxalase II</fullName>
        <shortName evidence="7">Glx II</shortName>
    </alternativeName>
</protein>
<comment type="similarity">
    <text evidence="3 7">Belongs to the metallo-beta-lactamase superfamily. Glyoxalase II family.</text>
</comment>
<dbReference type="Pfam" id="PF16123">
    <property type="entry name" value="HAGH_C"/>
    <property type="match status" value="1"/>
</dbReference>
<evidence type="ECO:0000256" key="4">
    <source>
        <dbReference type="ARBA" id="ARBA00022723"/>
    </source>
</evidence>
<evidence type="ECO:0000256" key="7">
    <source>
        <dbReference type="HAMAP-Rule" id="MF_01374"/>
    </source>
</evidence>
<dbReference type="GO" id="GO:0019243">
    <property type="term" value="P:methylglyoxal catabolic process to D-lactate via S-lactoyl-glutathione"/>
    <property type="evidence" value="ECO:0007669"/>
    <property type="project" value="UniProtKB-UniRule"/>
</dbReference>
<feature type="binding site" evidence="7">
    <location>
        <position position="136"/>
    </location>
    <ligand>
        <name>Zn(2+)</name>
        <dbReference type="ChEBI" id="CHEBI:29105"/>
        <label>2</label>
    </ligand>
</feature>
<dbReference type="PANTHER" id="PTHR43705:SF1">
    <property type="entry name" value="HYDROXYACYLGLUTATHIONE HYDROLASE GLOB"/>
    <property type="match status" value="1"/>
</dbReference>
<keyword evidence="5 7" id="KW-0378">Hydrolase</keyword>
<sequence>MQPFKIHVIDVGNDSQNYIWLIEEQKTKNTVVIDPTESACVIDYCIKHELNMKCIWLTHWHKDHTGGVCGLLEMHQVPVYGPMYEQQKIPMITHALTDGDFFEFSDLKIEVIYTPGHTLGHICYYIPEISSAFVGDTLFALGCGRIFEGTHQQMFNSLQRLSALPVNTRIYCAHEYTLSNAQFALTIEPHNLLLQDRAKNIKALRSLKKITLPTTLSIELETNPFLRVESIDEFSHIRTLKDHF</sequence>
<keyword evidence="4 7" id="KW-0479">Metal-binding</keyword>
<evidence type="ECO:0000259" key="8">
    <source>
        <dbReference type="SMART" id="SM00849"/>
    </source>
</evidence>
<evidence type="ECO:0000256" key="5">
    <source>
        <dbReference type="ARBA" id="ARBA00022801"/>
    </source>
</evidence>
<dbReference type="HAMAP" id="MF_01374">
    <property type="entry name" value="Glyoxalase_2"/>
    <property type="match status" value="1"/>
</dbReference>
<feature type="domain" description="Metallo-beta-lactamase" evidence="8">
    <location>
        <begin position="16"/>
        <end position="174"/>
    </location>
</feature>
<evidence type="ECO:0000256" key="1">
    <source>
        <dbReference type="ARBA" id="ARBA00001623"/>
    </source>
</evidence>
<reference evidence="10" key="1">
    <citation type="submission" date="2016-09" db="EMBL/GenBank/DDBJ databases">
        <authorList>
            <person name="Varghese N."/>
            <person name="Submissions S."/>
        </authorList>
    </citation>
    <scope>NUCLEOTIDE SEQUENCE [LARGE SCALE GENOMIC DNA]</scope>
    <source>
        <strain evidence="10">ANC 4422</strain>
    </source>
</reference>
<dbReference type="Pfam" id="PF00753">
    <property type="entry name" value="Lactamase_B"/>
    <property type="match status" value="1"/>
</dbReference>
<organism evidence="9 10">
    <name type="scientific">Acinetobacter boissieri</name>
    <dbReference type="NCBI Taxonomy" id="1219383"/>
    <lineage>
        <taxon>Bacteria</taxon>
        <taxon>Pseudomonadati</taxon>
        <taxon>Pseudomonadota</taxon>
        <taxon>Gammaproteobacteria</taxon>
        <taxon>Moraxellales</taxon>
        <taxon>Moraxellaceae</taxon>
        <taxon>Acinetobacter</taxon>
    </lineage>
</organism>
<dbReference type="GO" id="GO:0004416">
    <property type="term" value="F:hydroxyacylglutathione hydrolase activity"/>
    <property type="evidence" value="ECO:0007669"/>
    <property type="project" value="UniProtKB-UniRule"/>
</dbReference>
<dbReference type="InterPro" id="IPR035680">
    <property type="entry name" value="Clx_II_MBL"/>
</dbReference>
<name>A0A1G6GUF6_9GAMM</name>
<dbReference type="GO" id="GO:0046872">
    <property type="term" value="F:metal ion binding"/>
    <property type="evidence" value="ECO:0007669"/>
    <property type="project" value="UniProtKB-KW"/>
</dbReference>
<feature type="binding site" evidence="7">
    <location>
        <position position="174"/>
    </location>
    <ligand>
        <name>Zn(2+)</name>
        <dbReference type="ChEBI" id="CHEBI:29105"/>
        <label>2</label>
    </ligand>
</feature>
<dbReference type="InterPro" id="IPR036866">
    <property type="entry name" value="RibonucZ/Hydroxyglut_hydro"/>
</dbReference>